<accession>A0ABS4XTJ0</accession>
<feature type="domain" description="ABC transmembrane type-1" evidence="8">
    <location>
        <begin position="27"/>
        <end position="208"/>
    </location>
</feature>
<dbReference type="EMBL" id="JAGIOJ010000001">
    <property type="protein sequence ID" value="MBP2399058.1"/>
    <property type="molecule type" value="Genomic_DNA"/>
</dbReference>
<evidence type="ECO:0000259" key="8">
    <source>
        <dbReference type="PROSITE" id="PS50928"/>
    </source>
</evidence>
<feature type="transmembrane region" description="Helical" evidence="6">
    <location>
        <begin position="93"/>
        <end position="114"/>
    </location>
</feature>
<evidence type="ECO:0000256" key="3">
    <source>
        <dbReference type="ARBA" id="ARBA00022692"/>
    </source>
</evidence>
<organism evidence="9 10">
    <name type="scientific">Glutamicibacter protophormiae</name>
    <name type="common">Brevibacterium protophormiae</name>
    <dbReference type="NCBI Taxonomy" id="37930"/>
    <lineage>
        <taxon>Bacteria</taxon>
        <taxon>Bacillati</taxon>
        <taxon>Actinomycetota</taxon>
        <taxon>Actinomycetes</taxon>
        <taxon>Micrococcales</taxon>
        <taxon>Micrococcaceae</taxon>
        <taxon>Glutamicibacter</taxon>
    </lineage>
</organism>
<dbReference type="InterPro" id="IPR000515">
    <property type="entry name" value="MetI-like"/>
</dbReference>
<comment type="similarity">
    <text evidence="6">Belongs to the binding-protein-dependent transport system permease family.</text>
</comment>
<keyword evidence="5 6" id="KW-0472">Membrane</keyword>
<proteinExistence type="inferred from homology"/>
<protein>
    <submittedName>
        <fullName evidence="9">Osmoprotectant transport system permease protein</fullName>
    </submittedName>
</protein>
<evidence type="ECO:0000256" key="5">
    <source>
        <dbReference type="ARBA" id="ARBA00023136"/>
    </source>
</evidence>
<name>A0ABS4XTJ0_GLUPR</name>
<keyword evidence="2 6" id="KW-0813">Transport</keyword>
<keyword evidence="3 6" id="KW-0812">Transmembrane</keyword>
<feature type="transmembrane region" description="Helical" evidence="6">
    <location>
        <begin position="143"/>
        <end position="169"/>
    </location>
</feature>
<dbReference type="PANTHER" id="PTHR30177:SF33">
    <property type="entry name" value="POSSIBLE OSMOPROTECTANT (GLYCINE BETAINE_CARNITINE_CHOLINE_L-PROLINE) TRANSPORT INTEGRAL MEMBRANE PROTEIN ABC TRANSPORTER PROZ"/>
    <property type="match status" value="1"/>
</dbReference>
<dbReference type="PROSITE" id="PS50928">
    <property type="entry name" value="ABC_TM1"/>
    <property type="match status" value="1"/>
</dbReference>
<comment type="caution">
    <text evidence="9">The sequence shown here is derived from an EMBL/GenBank/DDBJ whole genome shotgun (WGS) entry which is preliminary data.</text>
</comment>
<dbReference type="PANTHER" id="PTHR30177">
    <property type="entry name" value="GLYCINE BETAINE/L-PROLINE TRANSPORT SYSTEM PERMEASE PROTEIN PROW"/>
    <property type="match status" value="1"/>
</dbReference>
<evidence type="ECO:0000313" key="10">
    <source>
        <dbReference type="Proteomes" id="UP001195422"/>
    </source>
</evidence>
<reference evidence="9 10" key="1">
    <citation type="submission" date="2021-03" db="EMBL/GenBank/DDBJ databases">
        <title>Sequencing the genomes of 1000 actinobacteria strains.</title>
        <authorList>
            <person name="Klenk H.-P."/>
        </authorList>
    </citation>
    <scope>NUCLEOTIDE SEQUENCE [LARGE SCALE GENOMIC DNA]</scope>
    <source>
        <strain evidence="9 10">DSM 20168</strain>
    </source>
</reference>
<feature type="region of interest" description="Disordered" evidence="7">
    <location>
        <begin position="218"/>
        <end position="256"/>
    </location>
</feature>
<evidence type="ECO:0000256" key="4">
    <source>
        <dbReference type="ARBA" id="ARBA00022989"/>
    </source>
</evidence>
<dbReference type="InterPro" id="IPR051204">
    <property type="entry name" value="ABC_transp_perm/SBD"/>
</dbReference>
<sequence>MNLLRDAFSWLTDPAQWTGASSLLLLLGQHLMYTAIAVALAAVIAIPLGWAIGHTGRGREIAVAVSGLARAVPSFGLLILLVLLAGVLHKPEAAVITFVLLAIPSILAGAYTGLESIDRKTIDAARAMGMTEREILAKVEIPLGLPLLVGGLRSAILQVAATVTIAAYVNLGGLGLPIITGLNLRRYDMVLGGALLVAALALVLELLMALAQRMSVPRGLRSTSTAGPPAEPAGRGADHANTTELHRDRTVERTRT</sequence>
<dbReference type="InterPro" id="IPR035906">
    <property type="entry name" value="MetI-like_sf"/>
</dbReference>
<evidence type="ECO:0000256" key="6">
    <source>
        <dbReference type="RuleBase" id="RU363032"/>
    </source>
</evidence>
<evidence type="ECO:0000256" key="1">
    <source>
        <dbReference type="ARBA" id="ARBA00004141"/>
    </source>
</evidence>
<evidence type="ECO:0000256" key="2">
    <source>
        <dbReference type="ARBA" id="ARBA00022448"/>
    </source>
</evidence>
<dbReference type="Proteomes" id="UP001195422">
    <property type="component" value="Unassembled WGS sequence"/>
</dbReference>
<gene>
    <name evidence="9" type="ORF">JOF39_002139</name>
</gene>
<dbReference type="CDD" id="cd06261">
    <property type="entry name" value="TM_PBP2"/>
    <property type="match status" value="1"/>
</dbReference>
<feature type="transmembrane region" description="Helical" evidence="6">
    <location>
        <begin position="31"/>
        <end position="50"/>
    </location>
</feature>
<dbReference type="Pfam" id="PF00528">
    <property type="entry name" value="BPD_transp_1"/>
    <property type="match status" value="1"/>
</dbReference>
<dbReference type="SUPFAM" id="SSF161098">
    <property type="entry name" value="MetI-like"/>
    <property type="match status" value="1"/>
</dbReference>
<feature type="compositionally biased region" description="Basic and acidic residues" evidence="7">
    <location>
        <begin position="244"/>
        <end position="256"/>
    </location>
</feature>
<evidence type="ECO:0000313" key="9">
    <source>
        <dbReference type="EMBL" id="MBP2399058.1"/>
    </source>
</evidence>
<comment type="subcellular location">
    <subcellularLocation>
        <location evidence="6">Cell membrane</location>
        <topology evidence="6">Multi-pass membrane protein</topology>
    </subcellularLocation>
    <subcellularLocation>
        <location evidence="1">Membrane</location>
        <topology evidence="1">Multi-pass membrane protein</topology>
    </subcellularLocation>
</comment>
<keyword evidence="10" id="KW-1185">Reference proteome</keyword>
<dbReference type="RefSeq" id="WP_188949183.1">
    <property type="nucleotide sequence ID" value="NZ_BMPH01000012.1"/>
</dbReference>
<feature type="transmembrane region" description="Helical" evidence="6">
    <location>
        <begin position="62"/>
        <end position="87"/>
    </location>
</feature>
<feature type="transmembrane region" description="Helical" evidence="6">
    <location>
        <begin position="189"/>
        <end position="211"/>
    </location>
</feature>
<dbReference type="Gene3D" id="1.10.3720.10">
    <property type="entry name" value="MetI-like"/>
    <property type="match status" value="1"/>
</dbReference>
<evidence type="ECO:0000256" key="7">
    <source>
        <dbReference type="SAM" id="MobiDB-lite"/>
    </source>
</evidence>
<keyword evidence="4 6" id="KW-1133">Transmembrane helix</keyword>
<feature type="compositionally biased region" description="Low complexity" evidence="7">
    <location>
        <begin position="226"/>
        <end position="235"/>
    </location>
</feature>